<evidence type="ECO:0000313" key="1">
    <source>
        <dbReference type="EMBL" id="GAW02273.1"/>
    </source>
</evidence>
<reference evidence="1 2" key="1">
    <citation type="submission" date="2016-08" db="EMBL/GenBank/DDBJ databases">
        <authorList>
            <consortium name="Lentinula edodes genome sequencing consortium"/>
            <person name="Sakamoto Y."/>
            <person name="Nakade K."/>
            <person name="Sato S."/>
            <person name="Yoshida Y."/>
            <person name="Miyazaki K."/>
            <person name="Natsume S."/>
            <person name="Konno N."/>
        </authorList>
    </citation>
    <scope>NUCLEOTIDE SEQUENCE [LARGE SCALE GENOMIC DNA]</scope>
    <source>
        <strain evidence="1 2">NBRC 111202</strain>
    </source>
</reference>
<protein>
    <submittedName>
        <fullName evidence="1">Uncharacterized protein</fullName>
    </submittedName>
</protein>
<organism evidence="1 2">
    <name type="scientific">Lentinula edodes</name>
    <name type="common">Shiitake mushroom</name>
    <name type="synonym">Lentinus edodes</name>
    <dbReference type="NCBI Taxonomy" id="5353"/>
    <lineage>
        <taxon>Eukaryota</taxon>
        <taxon>Fungi</taxon>
        <taxon>Dikarya</taxon>
        <taxon>Basidiomycota</taxon>
        <taxon>Agaricomycotina</taxon>
        <taxon>Agaricomycetes</taxon>
        <taxon>Agaricomycetidae</taxon>
        <taxon>Agaricales</taxon>
        <taxon>Marasmiineae</taxon>
        <taxon>Omphalotaceae</taxon>
        <taxon>Lentinula</taxon>
    </lineage>
</organism>
<name>A0A1Q3E4W8_LENED</name>
<dbReference type="EMBL" id="BDGU01000092">
    <property type="protein sequence ID" value="GAW02273.1"/>
    <property type="molecule type" value="Genomic_DNA"/>
</dbReference>
<accession>A0A1Q3E4W8</accession>
<dbReference type="Proteomes" id="UP000188533">
    <property type="component" value="Unassembled WGS sequence"/>
</dbReference>
<proteinExistence type="predicted"/>
<keyword evidence="2" id="KW-1185">Reference proteome</keyword>
<reference evidence="1 2" key="2">
    <citation type="submission" date="2017-02" db="EMBL/GenBank/DDBJ databases">
        <title>A genome survey and senescence transcriptome analysis in Lentinula edodes.</title>
        <authorList>
            <person name="Sakamoto Y."/>
            <person name="Nakade K."/>
            <person name="Sato S."/>
            <person name="Yoshida Y."/>
            <person name="Miyazaki K."/>
            <person name="Natsume S."/>
            <person name="Konno N."/>
        </authorList>
    </citation>
    <scope>NUCLEOTIDE SEQUENCE [LARGE SCALE GENOMIC DNA]</scope>
    <source>
        <strain evidence="1 2">NBRC 111202</strain>
    </source>
</reference>
<dbReference type="AlphaFoldDB" id="A0A1Q3E4W8"/>
<evidence type="ECO:0000313" key="2">
    <source>
        <dbReference type="Proteomes" id="UP000188533"/>
    </source>
</evidence>
<comment type="caution">
    <text evidence="1">The sequence shown here is derived from an EMBL/GenBank/DDBJ whole genome shotgun (WGS) entry which is preliminary data.</text>
</comment>
<gene>
    <name evidence="1" type="ORF">LENED_003918</name>
</gene>
<sequence>MDSGGPFCGDDHGQTVSPTLQQIYSGPFDYNPLTATPWNVEDAYATALCNMLSQDHSAVGMQAHSGGSGSEFEWKNQPLENVNGIGTIPYFGQQHEAPFLQPNSFPDAGISNVLFGPQDTSFNITDNDTSKVLFDSLTNGANFYVTAPGVQRTSHPINRFHPYLSTSRQSNYATAPAPATFYPLPNALDPATLMAPATLTALTDPVLIAPTAPAPIAPTASTSISSSAALPTRNQLSQEVDAVLPLKKAKGPEVITSALNFDHYCKMNGYDRLPATYRRDRGHAQVQTASTYFQWAATRDFLKEIVGYAGGLDLKRYEIRPGFFINGDRPLYHILNPYEEQVAARVSIKDIKRNMPFIIPNLILIPKNAK</sequence>